<gene>
    <name evidence="2" type="ORF">CRECT_2248</name>
</gene>
<evidence type="ECO:0000313" key="3">
    <source>
        <dbReference type="Proteomes" id="UP000502377"/>
    </source>
</evidence>
<evidence type="ECO:0000313" key="2">
    <source>
        <dbReference type="EMBL" id="QCD47837.1"/>
    </source>
</evidence>
<dbReference type="EMBL" id="CP012543">
    <property type="protein sequence ID" value="QCD47837.1"/>
    <property type="molecule type" value="Genomic_DNA"/>
</dbReference>
<dbReference type="Gene3D" id="3.60.15.10">
    <property type="entry name" value="Ribonuclease Z/Hydroxyacylglutathione hydrolase-like"/>
    <property type="match status" value="2"/>
</dbReference>
<accession>A0A6G5QQF6</accession>
<evidence type="ECO:0008006" key="4">
    <source>
        <dbReference type="Google" id="ProtNLM"/>
    </source>
</evidence>
<dbReference type="RefSeq" id="WP_002944903.1">
    <property type="nucleotide sequence ID" value="NZ_CP012543.1"/>
</dbReference>
<proteinExistence type="predicted"/>
<evidence type="ECO:0000256" key="1">
    <source>
        <dbReference type="SAM" id="Phobius"/>
    </source>
</evidence>
<dbReference type="AlphaFoldDB" id="A0A6G5QQF6"/>
<keyword evidence="1" id="KW-0472">Membrane</keyword>
<sequence>MVHGKFKFDMVGQGLFYWGILNVNGRQFSFVYDCGSTSQNRINERVENFKEILGCDKELDMLVISHFDKDHMNGVSELLRDTKVKNIFIPYYHLDDYLLFVCFIYGYGIAANIGNIILVPSTNNMNGGIGILGDDHIELPRANDIPGKMKIPNKNVFINNKEEFDLEKIWEFKFYNVELKSKDYYGIESEIKKKLDDSSLEEFIKKPSSKQELQDIYKKYIKTHHNNSEQNQSSLCLYHGPRDDLRLLMRCCCICGLKLSRYIHDFYRFYVRKSRVCGLMSNGTILTGDISLVDSASDKEKPYYDSFIQCFEKYLEKTGVFQIPHHGSKNTWNKQILEDFPNSIFVNSASENNHNHPDRIVLCDILNIGRNIRFSNERYGVCYKIL</sequence>
<organism evidence="2 3">
    <name type="scientific">Campylobacter rectus</name>
    <name type="common">Wolinella recta</name>
    <dbReference type="NCBI Taxonomy" id="203"/>
    <lineage>
        <taxon>Bacteria</taxon>
        <taxon>Pseudomonadati</taxon>
        <taxon>Campylobacterota</taxon>
        <taxon>Epsilonproteobacteria</taxon>
        <taxon>Campylobacterales</taxon>
        <taxon>Campylobacteraceae</taxon>
        <taxon>Campylobacter</taxon>
    </lineage>
</organism>
<dbReference type="InterPro" id="IPR052159">
    <property type="entry name" value="Competence_DNA_uptake"/>
</dbReference>
<reference evidence="2 3" key="1">
    <citation type="submission" date="2016-07" db="EMBL/GenBank/DDBJ databases">
        <title>Comparative genomics of the Campylobacter concisus group.</title>
        <authorList>
            <person name="Miller W.G."/>
            <person name="Yee E."/>
            <person name="Chapman M.H."/>
            <person name="Huynh S."/>
            <person name="Bono J.L."/>
            <person name="On S.L.W."/>
            <person name="StLeger J."/>
            <person name="Foster G."/>
            <person name="Parker C.T."/>
        </authorList>
    </citation>
    <scope>NUCLEOTIDE SEQUENCE [LARGE SCALE GENOMIC DNA]</scope>
    <source>
        <strain evidence="2 3">ATCC 33238</strain>
    </source>
</reference>
<dbReference type="PANTHER" id="PTHR30619:SF1">
    <property type="entry name" value="RECOMBINATION PROTEIN 2"/>
    <property type="match status" value="1"/>
</dbReference>
<dbReference type="KEGG" id="crx:CRECT_2248"/>
<dbReference type="Proteomes" id="UP000502377">
    <property type="component" value="Chromosome"/>
</dbReference>
<protein>
    <recommendedName>
        <fullName evidence="4">Metallo-beta-lactamase family protein</fullName>
    </recommendedName>
</protein>
<feature type="transmembrane region" description="Helical" evidence="1">
    <location>
        <begin position="97"/>
        <end position="118"/>
    </location>
</feature>
<name>A0A6G5QQF6_CAMRE</name>
<dbReference type="SUPFAM" id="SSF56281">
    <property type="entry name" value="Metallo-hydrolase/oxidoreductase"/>
    <property type="match status" value="1"/>
</dbReference>
<dbReference type="InterPro" id="IPR036866">
    <property type="entry name" value="RibonucZ/Hydroxyglut_hydro"/>
</dbReference>
<keyword evidence="1" id="KW-0812">Transmembrane</keyword>
<keyword evidence="1" id="KW-1133">Transmembrane helix</keyword>
<dbReference type="PANTHER" id="PTHR30619">
    <property type="entry name" value="DNA INTERNALIZATION/COMPETENCE PROTEIN COMEC/REC2"/>
    <property type="match status" value="1"/>
</dbReference>